<evidence type="ECO:0000256" key="4">
    <source>
        <dbReference type="ARBA" id="ARBA00022723"/>
    </source>
</evidence>
<dbReference type="CDD" id="cd03497">
    <property type="entry name" value="SQR_TypeB_1_TM"/>
    <property type="match status" value="1"/>
</dbReference>
<reference evidence="11" key="1">
    <citation type="submission" date="2016-11" db="EMBL/GenBank/DDBJ databases">
        <authorList>
            <person name="Varghese N."/>
            <person name="Submissions S."/>
        </authorList>
    </citation>
    <scope>NUCLEOTIDE SEQUENCE [LARGE SCALE GENOMIC DNA]</scope>
    <source>
        <strain evidence="11">DSM 10349</strain>
    </source>
</reference>
<evidence type="ECO:0000256" key="8">
    <source>
        <dbReference type="PIRSR" id="PIRSR000170-1"/>
    </source>
</evidence>
<dbReference type="RefSeq" id="WP_072915617.1">
    <property type="nucleotide sequence ID" value="NZ_FRAR01000021.1"/>
</dbReference>
<dbReference type="AlphaFoldDB" id="A0A1M6UNW6"/>
<feature type="transmembrane region" description="Helical" evidence="9">
    <location>
        <begin position="191"/>
        <end position="214"/>
    </location>
</feature>
<sequence>MTQVIISQSQNNGFANYHFFIRKLHSFLGVFPISFFLVEHLIANSLAAISPALFDTTVSKLQSIPYLGTVEILLIALPLTIHALYGLYIVYVTKNNISRYSYSKNWMFYLQRISALLTLAFVVIHVWFLRIAHSLYGLEINYLTVQNQLSNPAWLAFYVVGLLAATFHFANGLWNFTVSWGIVVGEQAQNFVWKACMLLFVAISALGLSAILAFI</sequence>
<feature type="binding site" description="axial binding residue" evidence="8">
    <location>
        <position position="125"/>
    </location>
    <ligand>
        <name>heme</name>
        <dbReference type="ChEBI" id="CHEBI:30413"/>
    </ligand>
    <ligandPart>
        <name>Fe</name>
        <dbReference type="ChEBI" id="CHEBI:18248"/>
    </ligandPart>
</feature>
<feature type="binding site" description="axial binding residue" evidence="8">
    <location>
        <position position="82"/>
    </location>
    <ligand>
        <name>heme</name>
        <dbReference type="ChEBI" id="CHEBI:30413"/>
    </ligand>
    <ligandPart>
        <name>Fe</name>
        <dbReference type="ChEBI" id="CHEBI:18248"/>
    </ligandPart>
</feature>
<evidence type="ECO:0000256" key="5">
    <source>
        <dbReference type="ARBA" id="ARBA00022989"/>
    </source>
</evidence>
<evidence type="ECO:0000256" key="7">
    <source>
        <dbReference type="ARBA" id="ARBA00023136"/>
    </source>
</evidence>
<evidence type="ECO:0000256" key="3">
    <source>
        <dbReference type="ARBA" id="ARBA00022692"/>
    </source>
</evidence>
<dbReference type="STRING" id="1121421.SAMN02745123_02848"/>
<keyword evidence="11" id="KW-1185">Reference proteome</keyword>
<comment type="subcellular location">
    <subcellularLocation>
        <location evidence="1">Membrane</location>
    </subcellularLocation>
</comment>
<dbReference type="EMBL" id="FRAR01000021">
    <property type="protein sequence ID" value="SHK70866.1"/>
    <property type="molecule type" value="Genomic_DNA"/>
</dbReference>
<keyword evidence="5 9" id="KW-1133">Transmembrane helix</keyword>
<gene>
    <name evidence="10" type="ORF">SAMN02745123_02848</name>
</gene>
<evidence type="ECO:0000256" key="1">
    <source>
        <dbReference type="ARBA" id="ARBA00004370"/>
    </source>
</evidence>
<dbReference type="OrthoDB" id="9789209at2"/>
<evidence type="ECO:0000256" key="6">
    <source>
        <dbReference type="ARBA" id="ARBA00023004"/>
    </source>
</evidence>
<keyword evidence="2 8" id="KW-0349">Heme</keyword>
<dbReference type="InterPro" id="IPR034804">
    <property type="entry name" value="SQR/QFR_C/D"/>
</dbReference>
<evidence type="ECO:0000256" key="9">
    <source>
        <dbReference type="SAM" id="Phobius"/>
    </source>
</evidence>
<dbReference type="InterPro" id="IPR000701">
    <property type="entry name" value="SuccDH_FuR_B_TM-su"/>
</dbReference>
<accession>A0A1M6UNW6</accession>
<organism evidence="10 11">
    <name type="scientific">Desulforamulus aeronauticus DSM 10349</name>
    <dbReference type="NCBI Taxonomy" id="1121421"/>
    <lineage>
        <taxon>Bacteria</taxon>
        <taxon>Bacillati</taxon>
        <taxon>Bacillota</taxon>
        <taxon>Clostridia</taxon>
        <taxon>Eubacteriales</taxon>
        <taxon>Peptococcaceae</taxon>
        <taxon>Desulforamulus</taxon>
    </lineage>
</organism>
<keyword evidence="3 9" id="KW-0812">Transmembrane</keyword>
<evidence type="ECO:0000313" key="11">
    <source>
        <dbReference type="Proteomes" id="UP000183997"/>
    </source>
</evidence>
<dbReference type="Proteomes" id="UP000183997">
    <property type="component" value="Unassembled WGS sequence"/>
</dbReference>
<keyword evidence="4 8" id="KW-0479">Metal-binding</keyword>
<dbReference type="PIRSF" id="PIRSF000170">
    <property type="entry name" value="Succ_dh_cyt_b558"/>
    <property type="match status" value="1"/>
</dbReference>
<feature type="transmembrane region" description="Helical" evidence="9">
    <location>
        <begin position="27"/>
        <end position="52"/>
    </location>
</feature>
<dbReference type="Pfam" id="PF01127">
    <property type="entry name" value="Sdh_cyt"/>
    <property type="match status" value="1"/>
</dbReference>
<evidence type="ECO:0000256" key="2">
    <source>
        <dbReference type="ARBA" id="ARBA00022617"/>
    </source>
</evidence>
<dbReference type="Gene3D" id="1.20.1300.10">
    <property type="entry name" value="Fumarate reductase/succinate dehydrogenase, transmembrane subunit"/>
    <property type="match status" value="1"/>
</dbReference>
<feature type="transmembrane region" description="Helical" evidence="9">
    <location>
        <begin position="72"/>
        <end position="92"/>
    </location>
</feature>
<dbReference type="InterPro" id="IPR016002">
    <property type="entry name" value="Succ_DH_cyt_b558_Firmicute"/>
</dbReference>
<keyword evidence="7 9" id="KW-0472">Membrane</keyword>
<dbReference type="GO" id="GO:0046872">
    <property type="term" value="F:metal ion binding"/>
    <property type="evidence" value="ECO:0007669"/>
    <property type="project" value="UniProtKB-KW"/>
</dbReference>
<dbReference type="GO" id="GO:0016020">
    <property type="term" value="C:membrane"/>
    <property type="evidence" value="ECO:0007669"/>
    <property type="project" value="UniProtKB-SubCell"/>
</dbReference>
<feature type="transmembrane region" description="Helical" evidence="9">
    <location>
        <begin position="152"/>
        <end position="170"/>
    </location>
</feature>
<evidence type="ECO:0000313" key="10">
    <source>
        <dbReference type="EMBL" id="SHK70866.1"/>
    </source>
</evidence>
<name>A0A1M6UNW6_9FIRM</name>
<feature type="transmembrane region" description="Helical" evidence="9">
    <location>
        <begin position="113"/>
        <end position="132"/>
    </location>
</feature>
<dbReference type="SUPFAM" id="SSF81343">
    <property type="entry name" value="Fumarate reductase respiratory complex transmembrane subunits"/>
    <property type="match status" value="1"/>
</dbReference>
<feature type="binding site" description="axial binding residue" evidence="8">
    <location>
        <position position="168"/>
    </location>
    <ligand>
        <name>heme</name>
        <dbReference type="ChEBI" id="CHEBI:30413"/>
    </ligand>
    <ligandPart>
        <name>Fe</name>
        <dbReference type="ChEBI" id="CHEBI:18248"/>
    </ligandPart>
</feature>
<feature type="binding site" description="axial binding residue" evidence="8">
    <location>
        <position position="40"/>
    </location>
    <ligand>
        <name>heme</name>
        <dbReference type="ChEBI" id="CHEBI:30413"/>
    </ligand>
    <ligandPart>
        <name>Fe</name>
        <dbReference type="ChEBI" id="CHEBI:18248"/>
    </ligandPart>
</feature>
<protein>
    <submittedName>
        <fullName evidence="10">Succinate dehydrogenase subunit C</fullName>
    </submittedName>
</protein>
<proteinExistence type="predicted"/>
<keyword evidence="6 8" id="KW-0408">Iron</keyword>